<comment type="similarity">
    <text evidence="1 6">Belongs to the sigma-70 factor family. ECF subfamily.</text>
</comment>
<dbReference type="InterPro" id="IPR039425">
    <property type="entry name" value="RNA_pol_sigma-70-like"/>
</dbReference>
<evidence type="ECO:0000256" key="5">
    <source>
        <dbReference type="ARBA" id="ARBA00023163"/>
    </source>
</evidence>
<evidence type="ECO:0000256" key="2">
    <source>
        <dbReference type="ARBA" id="ARBA00023015"/>
    </source>
</evidence>
<proteinExistence type="inferred from homology"/>
<organism evidence="9 10">
    <name type="scientific">Arthrobacter halodurans</name>
    <dbReference type="NCBI Taxonomy" id="516699"/>
    <lineage>
        <taxon>Bacteria</taxon>
        <taxon>Bacillati</taxon>
        <taxon>Actinomycetota</taxon>
        <taxon>Actinomycetes</taxon>
        <taxon>Micrococcales</taxon>
        <taxon>Micrococcaceae</taxon>
        <taxon>Arthrobacter</taxon>
    </lineage>
</organism>
<evidence type="ECO:0000259" key="8">
    <source>
        <dbReference type="Pfam" id="PF04545"/>
    </source>
</evidence>
<sequence length="187" mass="20461">MDVADTDPEQLALAFAAGDAEAMRQAYERYAPMVHTLALRALDNRHDAEDVTQQVFVSAWRSRSGFDPGKAALGAWIVGITRRRIADVYAARTRAMRSQDAVFAVADAEEAEDGTDAVVVNRVVVADAIERLGSPQKEILRLAFFADLTHTAIAEQLDLPLGTVKSHINRSLKRLRESMVVADAASR</sequence>
<dbReference type="InterPro" id="IPR013325">
    <property type="entry name" value="RNA_pol_sigma_r2"/>
</dbReference>
<name>A0ABV4UN11_9MICC</name>
<keyword evidence="2 6" id="KW-0805">Transcription regulation</keyword>
<dbReference type="InterPro" id="IPR000838">
    <property type="entry name" value="RNA_pol_sigma70_ECF_CS"/>
</dbReference>
<dbReference type="Pfam" id="PF04542">
    <property type="entry name" value="Sigma70_r2"/>
    <property type="match status" value="1"/>
</dbReference>
<dbReference type="InterPro" id="IPR007627">
    <property type="entry name" value="RNA_pol_sigma70_r2"/>
</dbReference>
<dbReference type="Pfam" id="PF04545">
    <property type="entry name" value="Sigma70_r4"/>
    <property type="match status" value="1"/>
</dbReference>
<dbReference type="PANTHER" id="PTHR43133:SF62">
    <property type="entry name" value="RNA POLYMERASE SIGMA FACTOR SIGZ"/>
    <property type="match status" value="1"/>
</dbReference>
<dbReference type="PROSITE" id="PS01063">
    <property type="entry name" value="SIGMA70_ECF"/>
    <property type="match status" value="1"/>
</dbReference>
<keyword evidence="5 6" id="KW-0804">Transcription</keyword>
<feature type="domain" description="RNA polymerase sigma-70 region 4" evidence="8">
    <location>
        <begin position="128"/>
        <end position="177"/>
    </location>
</feature>
<evidence type="ECO:0000259" key="7">
    <source>
        <dbReference type="Pfam" id="PF04542"/>
    </source>
</evidence>
<dbReference type="RefSeq" id="WP_373972221.1">
    <property type="nucleotide sequence ID" value="NZ_JBHDLJ010000007.1"/>
</dbReference>
<dbReference type="Gene3D" id="1.10.10.10">
    <property type="entry name" value="Winged helix-like DNA-binding domain superfamily/Winged helix DNA-binding domain"/>
    <property type="match status" value="1"/>
</dbReference>
<dbReference type="EMBL" id="JBHDLJ010000007">
    <property type="protein sequence ID" value="MFB0835051.1"/>
    <property type="molecule type" value="Genomic_DNA"/>
</dbReference>
<evidence type="ECO:0000256" key="4">
    <source>
        <dbReference type="ARBA" id="ARBA00023125"/>
    </source>
</evidence>
<accession>A0ABV4UN11</accession>
<dbReference type="InterPro" id="IPR007630">
    <property type="entry name" value="RNA_pol_sigma70_r4"/>
</dbReference>
<feature type="domain" description="RNA polymerase sigma-70 region 2" evidence="7">
    <location>
        <begin position="27"/>
        <end position="94"/>
    </location>
</feature>
<dbReference type="Proteomes" id="UP001575652">
    <property type="component" value="Unassembled WGS sequence"/>
</dbReference>
<evidence type="ECO:0000313" key="10">
    <source>
        <dbReference type="Proteomes" id="UP001575652"/>
    </source>
</evidence>
<evidence type="ECO:0000256" key="1">
    <source>
        <dbReference type="ARBA" id="ARBA00010641"/>
    </source>
</evidence>
<dbReference type="InterPro" id="IPR036388">
    <property type="entry name" value="WH-like_DNA-bd_sf"/>
</dbReference>
<reference evidence="9 10" key="1">
    <citation type="submission" date="2024-09" db="EMBL/GenBank/DDBJ databases">
        <authorList>
            <person name="Salinas-Garcia M.A."/>
            <person name="Prieme A."/>
        </authorList>
    </citation>
    <scope>NUCLEOTIDE SEQUENCE [LARGE SCALE GENOMIC DNA]</scope>
    <source>
        <strain evidence="9 10">DSM 21081</strain>
    </source>
</reference>
<dbReference type="SUPFAM" id="SSF88659">
    <property type="entry name" value="Sigma3 and sigma4 domains of RNA polymerase sigma factors"/>
    <property type="match status" value="1"/>
</dbReference>
<dbReference type="Gene3D" id="1.10.1740.10">
    <property type="match status" value="1"/>
</dbReference>
<dbReference type="PANTHER" id="PTHR43133">
    <property type="entry name" value="RNA POLYMERASE ECF-TYPE SIGMA FACTO"/>
    <property type="match status" value="1"/>
</dbReference>
<dbReference type="CDD" id="cd06171">
    <property type="entry name" value="Sigma70_r4"/>
    <property type="match status" value="1"/>
</dbReference>
<keyword evidence="4 6" id="KW-0238">DNA-binding</keyword>
<evidence type="ECO:0000256" key="6">
    <source>
        <dbReference type="RuleBase" id="RU000716"/>
    </source>
</evidence>
<keyword evidence="3 6" id="KW-0731">Sigma factor</keyword>
<dbReference type="InterPro" id="IPR014284">
    <property type="entry name" value="RNA_pol_sigma-70_dom"/>
</dbReference>
<comment type="caution">
    <text evidence="9">The sequence shown here is derived from an EMBL/GenBank/DDBJ whole genome shotgun (WGS) entry which is preliminary data.</text>
</comment>
<dbReference type="NCBIfam" id="TIGR02937">
    <property type="entry name" value="sigma70-ECF"/>
    <property type="match status" value="1"/>
</dbReference>
<keyword evidence="10" id="KW-1185">Reference proteome</keyword>
<dbReference type="SUPFAM" id="SSF88946">
    <property type="entry name" value="Sigma2 domain of RNA polymerase sigma factors"/>
    <property type="match status" value="1"/>
</dbReference>
<gene>
    <name evidence="9" type="ORF">ACETWP_10670</name>
</gene>
<evidence type="ECO:0000256" key="3">
    <source>
        <dbReference type="ARBA" id="ARBA00023082"/>
    </source>
</evidence>
<dbReference type="InterPro" id="IPR013324">
    <property type="entry name" value="RNA_pol_sigma_r3/r4-like"/>
</dbReference>
<protein>
    <recommendedName>
        <fullName evidence="6">RNA polymerase sigma factor</fullName>
    </recommendedName>
</protein>
<evidence type="ECO:0000313" key="9">
    <source>
        <dbReference type="EMBL" id="MFB0835051.1"/>
    </source>
</evidence>